<comment type="caution">
    <text evidence="2">The sequence shown here is derived from an EMBL/GenBank/DDBJ whole genome shotgun (WGS) entry which is preliminary data.</text>
</comment>
<organism evidence="2 3">
    <name type="scientific">Euphydryas editha</name>
    <name type="common">Edith's checkerspot</name>
    <dbReference type="NCBI Taxonomy" id="104508"/>
    <lineage>
        <taxon>Eukaryota</taxon>
        <taxon>Metazoa</taxon>
        <taxon>Ecdysozoa</taxon>
        <taxon>Arthropoda</taxon>
        <taxon>Hexapoda</taxon>
        <taxon>Insecta</taxon>
        <taxon>Pterygota</taxon>
        <taxon>Neoptera</taxon>
        <taxon>Endopterygota</taxon>
        <taxon>Lepidoptera</taxon>
        <taxon>Glossata</taxon>
        <taxon>Ditrysia</taxon>
        <taxon>Papilionoidea</taxon>
        <taxon>Nymphalidae</taxon>
        <taxon>Nymphalinae</taxon>
        <taxon>Euphydryas</taxon>
    </lineage>
</organism>
<dbReference type="EMBL" id="CAKOGL010000024">
    <property type="protein sequence ID" value="CAH2101685.1"/>
    <property type="molecule type" value="Genomic_DNA"/>
</dbReference>
<proteinExistence type="predicted"/>
<dbReference type="Proteomes" id="UP001153954">
    <property type="component" value="Unassembled WGS sequence"/>
</dbReference>
<protein>
    <submittedName>
        <fullName evidence="2">Uncharacterized protein</fullName>
    </submittedName>
</protein>
<sequence>MPRKRRANIGRRTRHARQQQVYSQNLSEERQNIIRENARLTQRVRTQTSSTIKMENPLNSVTTEPTQDMFFPETSSTIKMENPLNSVATEPTQDMFFPDNDELESKLKEYELQPDPEGTIYYDGSLHSSDLGRIVKADSEGFSDIMPGLDSDSRVQVDPLALDLQAQRRANVRRINERIIKMKMA</sequence>
<reference evidence="2" key="1">
    <citation type="submission" date="2022-03" db="EMBL/GenBank/DDBJ databases">
        <authorList>
            <person name="Tunstrom K."/>
        </authorList>
    </citation>
    <scope>NUCLEOTIDE SEQUENCE</scope>
</reference>
<feature type="region of interest" description="Disordered" evidence="1">
    <location>
        <begin position="1"/>
        <end position="25"/>
    </location>
</feature>
<evidence type="ECO:0000256" key="1">
    <source>
        <dbReference type="SAM" id="MobiDB-lite"/>
    </source>
</evidence>
<accession>A0AAU9UUS6</accession>
<evidence type="ECO:0000313" key="2">
    <source>
        <dbReference type="EMBL" id="CAH2101685.1"/>
    </source>
</evidence>
<evidence type="ECO:0000313" key="3">
    <source>
        <dbReference type="Proteomes" id="UP001153954"/>
    </source>
</evidence>
<keyword evidence="3" id="KW-1185">Reference proteome</keyword>
<name>A0AAU9UUS6_EUPED</name>
<gene>
    <name evidence="2" type="ORF">EEDITHA_LOCUS16417</name>
</gene>
<feature type="compositionally biased region" description="Basic residues" evidence="1">
    <location>
        <begin position="1"/>
        <end position="17"/>
    </location>
</feature>
<dbReference type="AlphaFoldDB" id="A0AAU9UUS6"/>